<feature type="region of interest" description="Disordered" evidence="1">
    <location>
        <begin position="639"/>
        <end position="691"/>
    </location>
</feature>
<protein>
    <recommendedName>
        <fullName evidence="4">ATP-binding protein</fullName>
    </recommendedName>
</protein>
<comment type="caution">
    <text evidence="2">The sequence shown here is derived from an EMBL/GenBank/DDBJ whole genome shotgun (WGS) entry which is preliminary data.</text>
</comment>
<organism evidence="2 3">
    <name type="scientific">Streptomyces pyxinae</name>
    <dbReference type="NCBI Taxonomy" id="2970734"/>
    <lineage>
        <taxon>Bacteria</taxon>
        <taxon>Bacillati</taxon>
        <taxon>Actinomycetota</taxon>
        <taxon>Actinomycetes</taxon>
        <taxon>Kitasatosporales</taxon>
        <taxon>Streptomycetaceae</taxon>
        <taxon>Streptomyces</taxon>
    </lineage>
</organism>
<keyword evidence="3" id="KW-1185">Reference proteome</keyword>
<dbReference type="RefSeq" id="WP_258786366.1">
    <property type="nucleotide sequence ID" value="NZ_JANUGQ010000004.1"/>
</dbReference>
<dbReference type="EMBL" id="JANUGQ010000004">
    <property type="protein sequence ID" value="MCS0635542.1"/>
    <property type="molecule type" value="Genomic_DNA"/>
</dbReference>
<proteinExistence type="predicted"/>
<gene>
    <name evidence="2" type="ORF">NX801_07690</name>
</gene>
<dbReference type="Proteomes" id="UP001431313">
    <property type="component" value="Unassembled WGS sequence"/>
</dbReference>
<sequence>MEPTPYGMEDVLDRLVPQLVGRGRDGEVCRFGRKDGAHPVLEVVGQRHSGKTLLLDSLYTAYKPWVAVARADCGDPRLGEPSLRAGADELENSHVSPLTSLLYLLSHKLGLGPRRIRFRRLSVGLVVVSAWRPEDEGLAPAELRRAQDEVDAVLASELADWQARRRALERWLDVVGRLAAALVPVFPEAEAAQPLLEVAREQLRARPGRGALRWWGDQLDAFQGDPAQRLFASVWDFRRGGVSRAQAEARLVRAFVEDVCDQYGLRRRLDRAAKPLLLLDNAHAPLGERFLGPLTERFAAVGAEPGRPVVVAASLGGTADPAGPVRDVAALPPGLARVRLALAPLTGLQIRSMLQVVPRYPAGLPVLVERFSGGRSGCARLLVEESVRLRGTGGAVGGRALLDATAGRLLERLLPHREARERLVLLSATDDEPSAVRLWRALFPDEDAAARVEQALAHLRAQRLDRDRATRILLLHLLGRDERRERVHLLLRSLHDPHRLDEYADGHPDAYLFHTLALGRTEVVVHALHRRFASTPPRDWLESLNSLCAAPRSGVPAGTSGARETPVPGCPACADPARPDRVHRAIRRLVATVWRLSDPCHCLPGEDDLDAVRADLEILHQARDEEDTTYRRAARQWSAQLREQAQAPDLRLTGPTGPEGPDGTRGGARHGEGGGAGDHPGPRPHGQGGVW</sequence>
<evidence type="ECO:0008006" key="4">
    <source>
        <dbReference type="Google" id="ProtNLM"/>
    </source>
</evidence>
<evidence type="ECO:0000313" key="3">
    <source>
        <dbReference type="Proteomes" id="UP001431313"/>
    </source>
</evidence>
<accession>A0ABT2CDQ7</accession>
<reference evidence="2" key="1">
    <citation type="submission" date="2022-08" db="EMBL/GenBank/DDBJ databases">
        <authorList>
            <person name="Somphong A."/>
            <person name="Phongsopitanun W."/>
        </authorList>
    </citation>
    <scope>NUCLEOTIDE SEQUENCE</scope>
    <source>
        <strain evidence="2">LP05-1</strain>
    </source>
</reference>
<name>A0ABT2CDQ7_9ACTN</name>
<evidence type="ECO:0000256" key="1">
    <source>
        <dbReference type="SAM" id="MobiDB-lite"/>
    </source>
</evidence>
<evidence type="ECO:0000313" key="2">
    <source>
        <dbReference type="EMBL" id="MCS0635542.1"/>
    </source>
</evidence>